<dbReference type="Proteomes" id="UP000823941">
    <property type="component" value="Chromosome 10"/>
</dbReference>
<dbReference type="SMART" id="SM00195">
    <property type="entry name" value="DSPc"/>
    <property type="match status" value="1"/>
</dbReference>
<evidence type="ECO:0000259" key="4">
    <source>
        <dbReference type="PROSITE" id="PS50056"/>
    </source>
</evidence>
<proteinExistence type="predicted"/>
<dbReference type="PROSITE" id="PS00383">
    <property type="entry name" value="TYR_PHOSPHATASE_1"/>
    <property type="match status" value="1"/>
</dbReference>
<dbReference type="InterPro" id="IPR000387">
    <property type="entry name" value="Tyr_Pase_dom"/>
</dbReference>
<dbReference type="Gene3D" id="3.90.190.10">
    <property type="entry name" value="Protein tyrosine phosphatase superfamily"/>
    <property type="match status" value="1"/>
</dbReference>
<evidence type="ECO:0000256" key="1">
    <source>
        <dbReference type="ARBA" id="ARBA00022801"/>
    </source>
</evidence>
<dbReference type="PANTHER" id="PTHR46377">
    <property type="entry name" value="DUAL SPECIFICITY PROTEIN PHOSPHATASE 19"/>
    <property type="match status" value="1"/>
</dbReference>
<dbReference type="SUPFAM" id="SSF52799">
    <property type="entry name" value="(Phosphotyrosine protein) phosphatases II"/>
    <property type="match status" value="1"/>
</dbReference>
<name>A0ABQ7QPG6_PLUXY</name>
<dbReference type="InterPro" id="IPR000340">
    <property type="entry name" value="Dual-sp_phosphatase_cat-dom"/>
</dbReference>
<dbReference type="PANTHER" id="PTHR46377:SF1">
    <property type="entry name" value="DUAL SPECIFICITY PROTEIN PHOSPHATASE 19"/>
    <property type="match status" value="1"/>
</dbReference>
<organism evidence="5 6">
    <name type="scientific">Plutella xylostella</name>
    <name type="common">Diamondback moth</name>
    <name type="synonym">Plutella maculipennis</name>
    <dbReference type="NCBI Taxonomy" id="51655"/>
    <lineage>
        <taxon>Eukaryota</taxon>
        <taxon>Metazoa</taxon>
        <taxon>Ecdysozoa</taxon>
        <taxon>Arthropoda</taxon>
        <taxon>Hexapoda</taxon>
        <taxon>Insecta</taxon>
        <taxon>Pterygota</taxon>
        <taxon>Neoptera</taxon>
        <taxon>Endopterygota</taxon>
        <taxon>Lepidoptera</taxon>
        <taxon>Glossata</taxon>
        <taxon>Ditrysia</taxon>
        <taxon>Yponomeutoidea</taxon>
        <taxon>Plutellidae</taxon>
        <taxon>Plutella</taxon>
    </lineage>
</organism>
<evidence type="ECO:0000256" key="2">
    <source>
        <dbReference type="ARBA" id="ARBA00022912"/>
    </source>
</evidence>
<evidence type="ECO:0000259" key="3">
    <source>
        <dbReference type="PROSITE" id="PS50054"/>
    </source>
</evidence>
<evidence type="ECO:0008006" key="7">
    <source>
        <dbReference type="Google" id="ProtNLM"/>
    </source>
</evidence>
<protein>
    <recommendedName>
        <fullName evidence="7">Dual specificity protein phosphatase 19</fullName>
    </recommendedName>
</protein>
<gene>
    <name evidence="5" type="ORF">JYU34_007072</name>
</gene>
<dbReference type="PROSITE" id="PS50056">
    <property type="entry name" value="TYR_PHOSPHATASE_2"/>
    <property type="match status" value="1"/>
</dbReference>
<feature type="domain" description="Tyrosine-protein phosphatase" evidence="3">
    <location>
        <begin position="59"/>
        <end position="196"/>
    </location>
</feature>
<reference evidence="5 6" key="1">
    <citation type="submission" date="2021-06" db="EMBL/GenBank/DDBJ databases">
        <title>A haploid diamondback moth (Plutella xylostella L.) genome assembly resolves 31 chromosomes and identifies a diamide resistance mutation.</title>
        <authorList>
            <person name="Ward C.M."/>
            <person name="Perry K.D."/>
            <person name="Baker G."/>
            <person name="Powis K."/>
            <person name="Heckel D.G."/>
            <person name="Baxter S.W."/>
        </authorList>
    </citation>
    <scope>NUCLEOTIDE SEQUENCE [LARGE SCALE GENOMIC DNA]</scope>
    <source>
        <strain evidence="5 6">LV</strain>
        <tissue evidence="5">Single pupa</tissue>
    </source>
</reference>
<evidence type="ECO:0000313" key="6">
    <source>
        <dbReference type="Proteomes" id="UP000823941"/>
    </source>
</evidence>
<dbReference type="Pfam" id="PF00782">
    <property type="entry name" value="DSPc"/>
    <property type="match status" value="1"/>
</dbReference>
<keyword evidence="1" id="KW-0378">Hydrolase</keyword>
<evidence type="ECO:0000313" key="5">
    <source>
        <dbReference type="EMBL" id="KAG7306948.1"/>
    </source>
</evidence>
<dbReference type="InterPro" id="IPR029021">
    <property type="entry name" value="Prot-tyrosine_phosphatase-like"/>
</dbReference>
<feature type="domain" description="Tyrosine specific protein phosphatases" evidence="4">
    <location>
        <begin position="120"/>
        <end position="177"/>
    </location>
</feature>
<keyword evidence="2" id="KW-0904">Protein phosphatase</keyword>
<sequence>MSFLSELMKQKQKLKETETVVTCADGQRYVEKRDSDSYDRTACASNSYGFVVDTKPDDVPAQVTDYLFIGSQDCTSTSVLEKYKIKHILSLGISVEAKDVDCKFVQCLDLPETDIRPVLLDSLPFIHKAVESRENILVHCNAGVSRTAMVAIGYLMQYANMEFVEAYNLVKSKRPAVQPNTGFRKQLSSMKPGNVMLT</sequence>
<accession>A0ABQ7QPG6</accession>
<comment type="caution">
    <text evidence="5">The sequence shown here is derived from an EMBL/GenBank/DDBJ whole genome shotgun (WGS) entry which is preliminary data.</text>
</comment>
<dbReference type="PROSITE" id="PS50054">
    <property type="entry name" value="TYR_PHOSPHATASE_DUAL"/>
    <property type="match status" value="1"/>
</dbReference>
<keyword evidence="6" id="KW-1185">Reference proteome</keyword>
<dbReference type="CDD" id="cd14498">
    <property type="entry name" value="DSP"/>
    <property type="match status" value="1"/>
</dbReference>
<dbReference type="InterPro" id="IPR016130">
    <property type="entry name" value="Tyr_Pase_AS"/>
</dbReference>
<dbReference type="EMBL" id="JAHIBW010000010">
    <property type="protein sequence ID" value="KAG7306948.1"/>
    <property type="molecule type" value="Genomic_DNA"/>
</dbReference>
<dbReference type="InterPro" id="IPR020422">
    <property type="entry name" value="TYR_PHOSPHATASE_DUAL_dom"/>
</dbReference>